<sequence>MSIAGASCSRLQVSSCAAAAGAAMHSISFLSTSLRREGWNVSFGNGSLPRSLFTRGSRRLYGATRLWARAASSSSPFSEQRKSSDLNLTPERLQKFNELVKEVVETAINTGPRGAFRLYQGIEAAASVGAEWLIELSRNMQKSRDSRFLQDWSPGPMQLRQLFERLGATYIKLGQFIASTPTLFPAEYVTEFQNCLDKTPSVPFSKIKAIIRQELGCPLEEVYEFVDEVPLASASVAQILFCMQVHAARLRGSRKEVVIKVLKPGVEDILTTDLNFLYIAARVLEFLNPQLSSTSLVGIMADIRASILEEVDFCKEATNIESFRNYLNVMGLMDQAAAPFVYSHCSSRYVLTMERFFGVPLTDLNSLKSIVPNPEATLITALNVWFGSLVACETFHADVHAGNVLVLNDGRVGFIDFGIVGHISPSTWGALETFLTSIGSQDYFAMATSLRQMGATDYELDIAKFSKDLEKIFLSLQELDSDVLITAAGGPRSTTISAAIAIDEQQINALLLDVIRVSEAYGIRFPREFGLLLKQLLYFDRYTRLLAPDLNILKDKRIAIQHGRGVN</sequence>
<protein>
    <submittedName>
        <fullName evidence="1">Uncharacterized protein</fullName>
    </submittedName>
</protein>
<dbReference type="EMBL" id="CM055103">
    <property type="protein sequence ID" value="KAJ7536645.1"/>
    <property type="molecule type" value="Genomic_DNA"/>
</dbReference>
<keyword evidence="2" id="KW-1185">Reference proteome</keyword>
<reference evidence="2" key="1">
    <citation type="journal article" date="2024" name="Proc. Natl. Acad. Sci. U.S.A.">
        <title>Extraordinary preservation of gene collinearity over three hundred million years revealed in homosporous lycophytes.</title>
        <authorList>
            <person name="Li C."/>
            <person name="Wickell D."/>
            <person name="Kuo L.Y."/>
            <person name="Chen X."/>
            <person name="Nie B."/>
            <person name="Liao X."/>
            <person name="Peng D."/>
            <person name="Ji J."/>
            <person name="Jenkins J."/>
            <person name="Williams M."/>
            <person name="Shu S."/>
            <person name="Plott C."/>
            <person name="Barry K."/>
            <person name="Rajasekar S."/>
            <person name="Grimwood J."/>
            <person name="Han X."/>
            <person name="Sun S."/>
            <person name="Hou Z."/>
            <person name="He W."/>
            <person name="Dai G."/>
            <person name="Sun C."/>
            <person name="Schmutz J."/>
            <person name="Leebens-Mack J.H."/>
            <person name="Li F.W."/>
            <person name="Wang L."/>
        </authorList>
    </citation>
    <scope>NUCLEOTIDE SEQUENCE [LARGE SCALE GENOMIC DNA]</scope>
    <source>
        <strain evidence="2">cv. PW_Plant_1</strain>
    </source>
</reference>
<organism evidence="1 2">
    <name type="scientific">Diphasiastrum complanatum</name>
    <name type="common">Issler's clubmoss</name>
    <name type="synonym">Lycopodium complanatum</name>
    <dbReference type="NCBI Taxonomy" id="34168"/>
    <lineage>
        <taxon>Eukaryota</taxon>
        <taxon>Viridiplantae</taxon>
        <taxon>Streptophyta</taxon>
        <taxon>Embryophyta</taxon>
        <taxon>Tracheophyta</taxon>
        <taxon>Lycopodiopsida</taxon>
        <taxon>Lycopodiales</taxon>
        <taxon>Lycopodiaceae</taxon>
        <taxon>Lycopodioideae</taxon>
        <taxon>Diphasiastrum</taxon>
    </lineage>
</organism>
<evidence type="ECO:0000313" key="2">
    <source>
        <dbReference type="Proteomes" id="UP001162992"/>
    </source>
</evidence>
<comment type="caution">
    <text evidence="1">The sequence shown here is derived from an EMBL/GenBank/DDBJ whole genome shotgun (WGS) entry which is preliminary data.</text>
</comment>
<accession>A0ACC2C3U3</accession>
<proteinExistence type="predicted"/>
<gene>
    <name evidence="1" type="ORF">O6H91_12G076000</name>
</gene>
<name>A0ACC2C3U3_DIPCM</name>
<evidence type="ECO:0000313" key="1">
    <source>
        <dbReference type="EMBL" id="KAJ7536645.1"/>
    </source>
</evidence>
<dbReference type="Proteomes" id="UP001162992">
    <property type="component" value="Chromosome 12"/>
</dbReference>